<dbReference type="EMBL" id="VDFY01000155">
    <property type="protein sequence ID" value="TNH28513.1"/>
    <property type="molecule type" value="Genomic_DNA"/>
</dbReference>
<protein>
    <submittedName>
        <fullName evidence="2">STAS domain-containing protein</fullName>
    </submittedName>
</protein>
<dbReference type="InterPro" id="IPR036513">
    <property type="entry name" value="STAS_dom_sf"/>
</dbReference>
<sequence>MSGATLDVQTSPDGTLVIHPHGVLDADNTVQLRRTIVHAVRRVRPLRLVINLSDLQDLDAINLGALAAACDLGDDHQVKVFLDYCSPMIAQRLAAAGVPSHRLRQHVRAA</sequence>
<feature type="domain" description="STAS" evidence="1">
    <location>
        <begin position="13"/>
        <end position="110"/>
    </location>
</feature>
<name>A0A5C4QS30_9ACTN</name>
<proteinExistence type="predicted"/>
<dbReference type="Pfam" id="PF01740">
    <property type="entry name" value="STAS"/>
    <property type="match status" value="1"/>
</dbReference>
<evidence type="ECO:0000259" key="1">
    <source>
        <dbReference type="PROSITE" id="PS50801"/>
    </source>
</evidence>
<dbReference type="RefSeq" id="WP_139585002.1">
    <property type="nucleotide sequence ID" value="NZ_VDFY01000155.1"/>
</dbReference>
<evidence type="ECO:0000313" key="3">
    <source>
        <dbReference type="Proteomes" id="UP000306145"/>
    </source>
</evidence>
<keyword evidence="3" id="KW-1185">Reference proteome</keyword>
<gene>
    <name evidence="2" type="ORF">FHG89_15035</name>
</gene>
<dbReference type="Proteomes" id="UP000306145">
    <property type="component" value="Unassembled WGS sequence"/>
</dbReference>
<dbReference type="SUPFAM" id="SSF52091">
    <property type="entry name" value="SpoIIaa-like"/>
    <property type="match status" value="1"/>
</dbReference>
<dbReference type="InterPro" id="IPR002645">
    <property type="entry name" value="STAS_dom"/>
</dbReference>
<dbReference type="OrthoDB" id="3296960at2"/>
<dbReference type="AlphaFoldDB" id="A0A5C4QS30"/>
<dbReference type="PROSITE" id="PS50801">
    <property type="entry name" value="STAS"/>
    <property type="match status" value="1"/>
</dbReference>
<accession>A0A5C4QS30</accession>
<organism evidence="2 3">
    <name type="scientific">Micromonospora orduensis</name>
    <dbReference type="NCBI Taxonomy" id="1420891"/>
    <lineage>
        <taxon>Bacteria</taxon>
        <taxon>Bacillati</taxon>
        <taxon>Actinomycetota</taxon>
        <taxon>Actinomycetes</taxon>
        <taxon>Micromonosporales</taxon>
        <taxon>Micromonosporaceae</taxon>
        <taxon>Micromonospora</taxon>
    </lineage>
</organism>
<comment type="caution">
    <text evidence="2">The sequence shown here is derived from an EMBL/GenBank/DDBJ whole genome shotgun (WGS) entry which is preliminary data.</text>
</comment>
<dbReference type="Gene3D" id="3.30.750.24">
    <property type="entry name" value="STAS domain"/>
    <property type="match status" value="1"/>
</dbReference>
<evidence type="ECO:0000313" key="2">
    <source>
        <dbReference type="EMBL" id="TNH28513.1"/>
    </source>
</evidence>
<dbReference type="CDD" id="cd07043">
    <property type="entry name" value="STAS_anti-anti-sigma_factors"/>
    <property type="match status" value="1"/>
</dbReference>
<reference evidence="2 3" key="1">
    <citation type="submission" date="2019-06" db="EMBL/GenBank/DDBJ databases">
        <title>Micromonospora ordensis sp. nov., isolated from deep marine sediment.</title>
        <authorList>
            <person name="Veyisoglu A."/>
            <person name="Carro L."/>
            <person name="Klenk H.-P."/>
            <person name="Sahin N."/>
        </authorList>
    </citation>
    <scope>NUCLEOTIDE SEQUENCE [LARGE SCALE GENOMIC DNA]</scope>
    <source>
        <strain evidence="2 3">S2509</strain>
    </source>
</reference>